<dbReference type="InterPro" id="IPR027461">
    <property type="entry name" value="Carboxypeptidase_A_C_sf"/>
</dbReference>
<reference evidence="1 2" key="1">
    <citation type="journal article" date="2011" name="J. Bacteriol.">
        <title>Draft Genome Sequence of Turicibacter sanguinis PC909, Isolated from Human Feces.</title>
        <authorList>
            <person name="Cuiv P.O."/>
            <person name="Klaassens E.S."/>
            <person name="Durkin A.S."/>
            <person name="Harkins D.M."/>
            <person name="Foster L."/>
            <person name="McCorrison J."/>
            <person name="Torralba M."/>
            <person name="Nelson K.E."/>
            <person name="Morrison M."/>
        </authorList>
    </citation>
    <scope>NUCLEOTIDE SEQUENCE [LARGE SCALE GENOMIC DNA]</scope>
    <source>
        <strain evidence="1 2">PC909</strain>
    </source>
</reference>
<comment type="caution">
    <text evidence="1">The sequence shown here is derived from an EMBL/GenBank/DDBJ whole genome shotgun (WGS) entry which is preliminary data.</text>
</comment>
<proteinExistence type="predicted"/>
<sequence length="42" mass="4560">MKNEGSKWLQGGGGITGRLFGACIEVFEMAKGMSLWSKIGKR</sequence>
<evidence type="ECO:0000313" key="2">
    <source>
        <dbReference type="Proteomes" id="UP000002938"/>
    </source>
</evidence>
<dbReference type="Gene3D" id="3.50.30.60">
    <property type="entry name" value="LD-carboxypeptidase A C-terminal domain-like"/>
    <property type="match status" value="1"/>
</dbReference>
<name>A0ABM9ZZP8_9FIRM</name>
<evidence type="ECO:0000313" key="1">
    <source>
        <dbReference type="EMBL" id="EFF62818.1"/>
    </source>
</evidence>
<dbReference type="RefSeq" id="WP_006785498.1">
    <property type="nucleotide sequence ID" value="NZ_ADMN01000110.1"/>
</dbReference>
<dbReference type="Proteomes" id="UP000002938">
    <property type="component" value="Unassembled WGS sequence"/>
</dbReference>
<accession>A0ABM9ZZP8</accession>
<gene>
    <name evidence="1" type="ORF">CUW_0009</name>
</gene>
<protein>
    <recommendedName>
        <fullName evidence="3">Bacteriocin</fullName>
    </recommendedName>
</protein>
<organism evidence="1 2">
    <name type="scientific">Turicibacter sanguinis PC909</name>
    <dbReference type="NCBI Taxonomy" id="702450"/>
    <lineage>
        <taxon>Bacteria</taxon>
        <taxon>Bacillati</taxon>
        <taxon>Bacillota</taxon>
        <taxon>Erysipelotrichia</taxon>
        <taxon>Erysipelotrichales</taxon>
        <taxon>Turicibacteraceae</taxon>
        <taxon>Turicibacter</taxon>
    </lineage>
</organism>
<evidence type="ECO:0008006" key="3">
    <source>
        <dbReference type="Google" id="ProtNLM"/>
    </source>
</evidence>
<keyword evidence="2" id="KW-1185">Reference proteome</keyword>
<dbReference type="EMBL" id="ADMN01000110">
    <property type="protein sequence ID" value="EFF62818.1"/>
    <property type="molecule type" value="Genomic_DNA"/>
</dbReference>